<keyword evidence="3 7" id="KW-0812">Transmembrane</keyword>
<keyword evidence="6 7" id="KW-0131">Cell cycle</keyword>
<dbReference type="Pfam" id="PF04977">
    <property type="entry name" value="DivIC"/>
    <property type="match status" value="1"/>
</dbReference>
<comment type="function">
    <text evidence="7">Essential cell division protein. May link together the upstream cell division proteins, which are predominantly cytoplasmic, with the downstream cell division proteins, which are predominantly periplasmic.</text>
</comment>
<accession>A0ABW1ZXZ7</accession>
<name>A0ABW1ZXZ7_9GAMM</name>
<dbReference type="InterPro" id="IPR007060">
    <property type="entry name" value="FtsL/DivIC"/>
</dbReference>
<comment type="caution">
    <text evidence="8">The sequence shown here is derived from an EMBL/GenBank/DDBJ whole genome shotgun (WGS) entry which is preliminary data.</text>
</comment>
<dbReference type="GO" id="GO:0051301">
    <property type="term" value="P:cell division"/>
    <property type="evidence" value="ECO:0007669"/>
    <property type="project" value="UniProtKB-KW"/>
</dbReference>
<evidence type="ECO:0000256" key="7">
    <source>
        <dbReference type="HAMAP-Rule" id="MF_00599"/>
    </source>
</evidence>
<comment type="similarity">
    <text evidence="7">Belongs to the FtsB family.</text>
</comment>
<evidence type="ECO:0000313" key="9">
    <source>
        <dbReference type="Proteomes" id="UP001596422"/>
    </source>
</evidence>
<evidence type="ECO:0000256" key="6">
    <source>
        <dbReference type="ARBA" id="ARBA00023306"/>
    </source>
</evidence>
<proteinExistence type="inferred from homology"/>
<keyword evidence="1 7" id="KW-1003">Cell membrane</keyword>
<keyword evidence="5 7" id="KW-0472">Membrane</keyword>
<feature type="topological domain" description="Periplasmic" evidence="7">
    <location>
        <begin position="23"/>
        <end position="93"/>
    </location>
</feature>
<evidence type="ECO:0000313" key="8">
    <source>
        <dbReference type="EMBL" id="MFC6670029.1"/>
    </source>
</evidence>
<reference evidence="9" key="1">
    <citation type="journal article" date="2019" name="Int. J. Syst. Evol. Microbiol.">
        <title>The Global Catalogue of Microorganisms (GCM) 10K type strain sequencing project: providing services to taxonomists for standard genome sequencing and annotation.</title>
        <authorList>
            <consortium name="The Broad Institute Genomics Platform"/>
            <consortium name="The Broad Institute Genome Sequencing Center for Infectious Disease"/>
            <person name="Wu L."/>
            <person name="Ma J."/>
        </authorList>
    </citation>
    <scope>NUCLEOTIDE SEQUENCE [LARGE SCALE GENOMIC DNA]</scope>
    <source>
        <strain evidence="9">NBRC 111756</strain>
    </source>
</reference>
<feature type="coiled-coil region" evidence="7">
    <location>
        <begin position="30"/>
        <end position="71"/>
    </location>
</feature>
<evidence type="ECO:0000256" key="1">
    <source>
        <dbReference type="ARBA" id="ARBA00022475"/>
    </source>
</evidence>
<keyword evidence="4 7" id="KW-1133">Transmembrane helix</keyword>
<protein>
    <recommendedName>
        <fullName evidence="7">Cell division protein FtsB</fullName>
    </recommendedName>
</protein>
<dbReference type="PANTHER" id="PTHR37485">
    <property type="entry name" value="CELL DIVISION PROTEIN FTSB"/>
    <property type="match status" value="1"/>
</dbReference>
<comment type="subcellular location">
    <subcellularLocation>
        <location evidence="7">Cell inner membrane</location>
        <topology evidence="7">Single-pass type II membrane protein</topology>
    </subcellularLocation>
    <text evidence="7">Localizes to the division septum.</text>
</comment>
<evidence type="ECO:0000256" key="4">
    <source>
        <dbReference type="ARBA" id="ARBA00022989"/>
    </source>
</evidence>
<evidence type="ECO:0000256" key="2">
    <source>
        <dbReference type="ARBA" id="ARBA00022618"/>
    </source>
</evidence>
<keyword evidence="9" id="KW-1185">Reference proteome</keyword>
<comment type="subunit">
    <text evidence="7">Part of a complex composed of FtsB, FtsL and FtsQ.</text>
</comment>
<dbReference type="HAMAP" id="MF_00599">
    <property type="entry name" value="FtsB"/>
    <property type="match status" value="1"/>
</dbReference>
<keyword evidence="7" id="KW-0175">Coiled coil</keyword>
<dbReference type="EMBL" id="JBHSWE010000001">
    <property type="protein sequence ID" value="MFC6670029.1"/>
    <property type="molecule type" value="Genomic_DNA"/>
</dbReference>
<dbReference type="InterPro" id="IPR023081">
    <property type="entry name" value="Cell_div_FtsB"/>
</dbReference>
<keyword evidence="2 7" id="KW-0132">Cell division</keyword>
<dbReference type="RefSeq" id="WP_379908547.1">
    <property type="nucleotide sequence ID" value="NZ_JBHSWE010000001.1"/>
</dbReference>
<sequence>MYRWVVVFLLLMLVGLQYRLWFGEANLREILALKEAISEQQQANEKLLERNRQLEAEVQDLKQGLAALEERARSEMGMIREDETFIQLIEPRQ</sequence>
<evidence type="ECO:0000256" key="5">
    <source>
        <dbReference type="ARBA" id="ARBA00023136"/>
    </source>
</evidence>
<dbReference type="PANTHER" id="PTHR37485:SF1">
    <property type="entry name" value="CELL DIVISION PROTEIN FTSB"/>
    <property type="match status" value="1"/>
</dbReference>
<evidence type="ECO:0000256" key="3">
    <source>
        <dbReference type="ARBA" id="ARBA00022692"/>
    </source>
</evidence>
<feature type="topological domain" description="Cytoplasmic" evidence="7">
    <location>
        <begin position="1"/>
        <end position="4"/>
    </location>
</feature>
<gene>
    <name evidence="7 8" type="primary">ftsB</name>
    <name evidence="8" type="ORF">ACFQDL_07965</name>
</gene>
<keyword evidence="7" id="KW-0997">Cell inner membrane</keyword>
<organism evidence="8 9">
    <name type="scientific">Marinobacterium aestuariivivens</name>
    <dbReference type="NCBI Taxonomy" id="1698799"/>
    <lineage>
        <taxon>Bacteria</taxon>
        <taxon>Pseudomonadati</taxon>
        <taxon>Pseudomonadota</taxon>
        <taxon>Gammaproteobacteria</taxon>
        <taxon>Oceanospirillales</taxon>
        <taxon>Oceanospirillaceae</taxon>
        <taxon>Marinobacterium</taxon>
    </lineage>
</organism>
<dbReference type="NCBIfam" id="NF002058">
    <property type="entry name" value="PRK00888.1"/>
    <property type="match status" value="1"/>
</dbReference>
<dbReference type="Proteomes" id="UP001596422">
    <property type="component" value="Unassembled WGS sequence"/>
</dbReference>